<gene>
    <name evidence="7" type="ORF">FXF69_01735</name>
</gene>
<evidence type="ECO:0000256" key="2">
    <source>
        <dbReference type="ARBA" id="ARBA00023015"/>
    </source>
</evidence>
<accession>A0A5D0NUB9</accession>
<dbReference type="InterPro" id="IPR005158">
    <property type="entry name" value="BTAD"/>
</dbReference>
<dbReference type="InterPro" id="IPR011990">
    <property type="entry name" value="TPR-like_helical_dom_sf"/>
</dbReference>
<dbReference type="Pfam" id="PF00486">
    <property type="entry name" value="Trans_reg_C"/>
    <property type="match status" value="1"/>
</dbReference>
<dbReference type="GO" id="GO:0006355">
    <property type="term" value="P:regulation of DNA-templated transcription"/>
    <property type="evidence" value="ECO:0007669"/>
    <property type="project" value="InterPro"/>
</dbReference>
<dbReference type="AlphaFoldDB" id="A0A5D0NUB9"/>
<dbReference type="InterPro" id="IPR036388">
    <property type="entry name" value="WH-like_DNA-bd_sf"/>
</dbReference>
<name>A0A5D0NUB9_9ACTN</name>
<feature type="domain" description="OmpR/PhoB-type" evidence="6">
    <location>
        <begin position="16"/>
        <end position="125"/>
    </location>
</feature>
<dbReference type="InterPro" id="IPR016032">
    <property type="entry name" value="Sig_transdc_resp-reg_C-effctor"/>
</dbReference>
<dbReference type="GO" id="GO:0000160">
    <property type="term" value="P:phosphorelay signal transduction system"/>
    <property type="evidence" value="ECO:0007669"/>
    <property type="project" value="InterPro"/>
</dbReference>
<keyword evidence="4" id="KW-0804">Transcription</keyword>
<dbReference type="InterPro" id="IPR001867">
    <property type="entry name" value="OmpR/PhoB-type_DNA-bd"/>
</dbReference>
<evidence type="ECO:0000256" key="3">
    <source>
        <dbReference type="ARBA" id="ARBA00023125"/>
    </source>
</evidence>
<dbReference type="SMART" id="SM00862">
    <property type="entry name" value="Trans_reg_C"/>
    <property type="match status" value="1"/>
</dbReference>
<keyword evidence="3 5" id="KW-0238">DNA-binding</keyword>
<dbReference type="CDD" id="cd15831">
    <property type="entry name" value="BTAD"/>
    <property type="match status" value="1"/>
</dbReference>
<dbReference type="Gene3D" id="1.10.10.10">
    <property type="entry name" value="Winged helix-like DNA-binding domain superfamily/Winged helix DNA-binding domain"/>
    <property type="match status" value="1"/>
</dbReference>
<dbReference type="GO" id="GO:0003677">
    <property type="term" value="F:DNA binding"/>
    <property type="evidence" value="ECO:0007669"/>
    <property type="project" value="UniProtKB-UniRule"/>
</dbReference>
<evidence type="ECO:0000259" key="6">
    <source>
        <dbReference type="PROSITE" id="PS51755"/>
    </source>
</evidence>
<dbReference type="InterPro" id="IPR051677">
    <property type="entry name" value="AfsR-DnrI-RedD_regulator"/>
</dbReference>
<keyword evidence="2" id="KW-0805">Transcription regulation</keyword>
<comment type="caution">
    <text evidence="7">The sequence shown here is derived from an EMBL/GenBank/DDBJ whole genome shotgun (WGS) entry which is preliminary data.</text>
</comment>
<sequence length="277" mass="31377">MAATRPSELRFIHSEMSSTDADPGSGVSFNVRLLGPLTILSQGRDFTPSAPKVLQVFALLALRANKIVPTDTLIEELWDENPPRSANTTVQTYIYQIRRILERAKVGEDDDEPLVTKMPGYILRIRPADLDLHLFDALAAEGRELYEQREYFRSIKALEQALDLWSEGPLSNVKLGPRLLPQVINLRERYRSILQMCIRAKAACGMQADIIADLQELRLTFPYDEWIHEQLILALWQNGRRSDAMGVYRSLREVLSSQLGIDPSPEIEKIHAELLGA</sequence>
<reference evidence="7 8" key="1">
    <citation type="submission" date="2019-08" db="EMBL/GenBank/DDBJ databases">
        <title>Actinomadura sp. nov. CYP1-5 isolated from mountain soil.</title>
        <authorList>
            <person name="Songsumanus A."/>
            <person name="Kuncharoen N."/>
            <person name="Kudo T."/>
            <person name="Yuki M."/>
            <person name="Igarashi Y."/>
            <person name="Tanasupawat S."/>
        </authorList>
    </citation>
    <scope>NUCLEOTIDE SEQUENCE [LARGE SCALE GENOMIC DNA]</scope>
    <source>
        <strain evidence="7 8">JCM 14158</strain>
    </source>
</reference>
<protein>
    <submittedName>
        <fullName evidence="7">SARP family transcriptional regulator</fullName>
    </submittedName>
</protein>
<dbReference type="PANTHER" id="PTHR35807">
    <property type="entry name" value="TRANSCRIPTIONAL REGULATOR REDD-RELATED"/>
    <property type="match status" value="1"/>
</dbReference>
<dbReference type="SUPFAM" id="SSF48452">
    <property type="entry name" value="TPR-like"/>
    <property type="match status" value="1"/>
</dbReference>
<evidence type="ECO:0000256" key="4">
    <source>
        <dbReference type="ARBA" id="ARBA00023163"/>
    </source>
</evidence>
<dbReference type="SUPFAM" id="SSF46894">
    <property type="entry name" value="C-terminal effector domain of the bipartite response regulators"/>
    <property type="match status" value="1"/>
</dbReference>
<dbReference type="Pfam" id="PF03704">
    <property type="entry name" value="BTAD"/>
    <property type="match status" value="1"/>
</dbReference>
<dbReference type="EMBL" id="VSFG01000001">
    <property type="protein sequence ID" value="TYB47985.1"/>
    <property type="molecule type" value="Genomic_DNA"/>
</dbReference>
<organism evidence="7 8">
    <name type="scientific">Actinomadura chibensis</name>
    <dbReference type="NCBI Taxonomy" id="392828"/>
    <lineage>
        <taxon>Bacteria</taxon>
        <taxon>Bacillati</taxon>
        <taxon>Actinomycetota</taxon>
        <taxon>Actinomycetes</taxon>
        <taxon>Streptosporangiales</taxon>
        <taxon>Thermomonosporaceae</taxon>
        <taxon>Actinomadura</taxon>
    </lineage>
</organism>
<evidence type="ECO:0000313" key="8">
    <source>
        <dbReference type="Proteomes" id="UP000323380"/>
    </source>
</evidence>
<feature type="DNA-binding region" description="OmpR/PhoB-type" evidence="5">
    <location>
        <begin position="16"/>
        <end position="125"/>
    </location>
</feature>
<dbReference type="SMART" id="SM01043">
    <property type="entry name" value="BTAD"/>
    <property type="match status" value="1"/>
</dbReference>
<dbReference type="Gene3D" id="1.25.40.10">
    <property type="entry name" value="Tetratricopeptide repeat domain"/>
    <property type="match status" value="1"/>
</dbReference>
<evidence type="ECO:0000256" key="1">
    <source>
        <dbReference type="ARBA" id="ARBA00005820"/>
    </source>
</evidence>
<comment type="similarity">
    <text evidence="1">Belongs to the AfsR/DnrI/RedD regulatory family.</text>
</comment>
<dbReference type="Proteomes" id="UP000323380">
    <property type="component" value="Unassembled WGS sequence"/>
</dbReference>
<proteinExistence type="inferred from homology"/>
<dbReference type="PANTHER" id="PTHR35807:SF1">
    <property type="entry name" value="TRANSCRIPTIONAL REGULATOR REDD"/>
    <property type="match status" value="1"/>
</dbReference>
<evidence type="ECO:0000313" key="7">
    <source>
        <dbReference type="EMBL" id="TYB47985.1"/>
    </source>
</evidence>
<dbReference type="STRING" id="1220554.GCA_001552135_06599"/>
<evidence type="ECO:0000256" key="5">
    <source>
        <dbReference type="PROSITE-ProRule" id="PRU01091"/>
    </source>
</evidence>
<dbReference type="PROSITE" id="PS51755">
    <property type="entry name" value="OMPR_PHOB"/>
    <property type="match status" value="1"/>
</dbReference>
<keyword evidence="8" id="KW-1185">Reference proteome</keyword>